<dbReference type="AlphaFoldDB" id="A0A290X2L6"/>
<dbReference type="SUPFAM" id="SSF53756">
    <property type="entry name" value="UDP-Glycosyltransferase/glycogen phosphorylase"/>
    <property type="match status" value="1"/>
</dbReference>
<keyword evidence="2" id="KW-1185">Reference proteome</keyword>
<gene>
    <name evidence="1" type="ORF">CNX70_26970</name>
</gene>
<protein>
    <recommendedName>
        <fullName evidence="3">Glycosyl transferase family 1</fullName>
    </recommendedName>
</protein>
<organism evidence="1 2">
    <name type="scientific">Janthinobacterium svalbardensis</name>
    <dbReference type="NCBI Taxonomy" id="368607"/>
    <lineage>
        <taxon>Bacteria</taxon>
        <taxon>Pseudomonadati</taxon>
        <taxon>Pseudomonadota</taxon>
        <taxon>Betaproteobacteria</taxon>
        <taxon>Burkholderiales</taxon>
        <taxon>Oxalobacteraceae</taxon>
        <taxon>Janthinobacterium</taxon>
    </lineage>
</organism>
<accession>A0A290X2L6</accession>
<name>A0A290X2L6_9BURK</name>
<evidence type="ECO:0008006" key="3">
    <source>
        <dbReference type="Google" id="ProtNLM"/>
    </source>
</evidence>
<reference evidence="1 2" key="1">
    <citation type="submission" date="2017-09" db="EMBL/GenBank/DDBJ databases">
        <title>Complete genome sequence of Janthinobacterium svalbardensis PAMC 27463.</title>
        <authorList>
            <person name="Cho Y.-J."/>
            <person name="Cho A."/>
            <person name="Kim O.-S."/>
            <person name="Lee J.-I."/>
        </authorList>
    </citation>
    <scope>NUCLEOTIDE SEQUENCE [LARGE SCALE GENOMIC DNA]</scope>
    <source>
        <strain evidence="1 2">PAMC 27463</strain>
    </source>
</reference>
<proteinExistence type="predicted"/>
<dbReference type="Gene3D" id="3.40.50.2000">
    <property type="entry name" value="Glycogen Phosphorylase B"/>
    <property type="match status" value="2"/>
</dbReference>
<dbReference type="Pfam" id="PF13692">
    <property type="entry name" value="Glyco_trans_1_4"/>
    <property type="match status" value="1"/>
</dbReference>
<dbReference type="EMBL" id="CP023422">
    <property type="protein sequence ID" value="ATD63395.1"/>
    <property type="molecule type" value="Genomic_DNA"/>
</dbReference>
<evidence type="ECO:0000313" key="2">
    <source>
        <dbReference type="Proteomes" id="UP000218437"/>
    </source>
</evidence>
<sequence>MNKVLIVATSYPYPEYRDGLAKINANLLKKNDYFDADMLCIGDVGDTNTVDVGKIFKILPQAKKNKFSQIFSFIFSMKPINVSKYSEYIRQYRDFLLEHHARYSSIHLSAPYLAEIAIDMPSEIVNKMIIFPIDCMALFWYRRKKNEENILKKIAYSIEFLKCSSFEKRYYNLFKAAVFVSDVDRDYAKKITKENNYYTIPNGVDIDYFKAEDSNHGDGNFLVFTGDMSYAPNKDAVNFLVNKVFPKINQKFKPHLLLVGQKPDETTLSFAGEYITVTGFVDDLRPYLNRSKVYISPCALGVE</sequence>
<evidence type="ECO:0000313" key="1">
    <source>
        <dbReference type="EMBL" id="ATD63395.1"/>
    </source>
</evidence>
<dbReference type="Proteomes" id="UP000218437">
    <property type="component" value="Chromosome"/>
</dbReference>
<dbReference type="KEGG" id="jsv:CNX70_26970"/>